<evidence type="ECO:0008006" key="4">
    <source>
        <dbReference type="Google" id="ProtNLM"/>
    </source>
</evidence>
<dbReference type="eggNOG" id="KOG2611">
    <property type="taxonomic scope" value="Eukaryota"/>
</dbReference>
<dbReference type="GO" id="GO:0031175">
    <property type="term" value="P:neuron projection development"/>
    <property type="evidence" value="ECO:0007669"/>
    <property type="project" value="TreeGrafter"/>
</dbReference>
<evidence type="ECO:0000313" key="3">
    <source>
        <dbReference type="Proteomes" id="UP000014500"/>
    </source>
</evidence>
<dbReference type="AlphaFoldDB" id="T1IIF7"/>
<evidence type="ECO:0000256" key="1">
    <source>
        <dbReference type="ARBA" id="ARBA00006927"/>
    </source>
</evidence>
<dbReference type="EMBL" id="AFFK01014262">
    <property type="status" value="NOT_ANNOTATED_CDS"/>
    <property type="molecule type" value="Genomic_DNA"/>
</dbReference>
<comment type="similarity">
    <text evidence="1">Belongs to the neurochondrin family.</text>
</comment>
<protein>
    <recommendedName>
        <fullName evidence="4">Neurochondrin</fullName>
    </recommendedName>
</protein>
<dbReference type="STRING" id="126957.T1IIF7"/>
<dbReference type="PhylomeDB" id="T1IIF7"/>
<sequence>MANNAEMYDSCLTSLQYAKSDTEKFAALLLVTKIVKAEDCDRENRRKIFGAIGFDFVNRLLNTNDVPDGCPPYIFKAIGLTLLSCFCMEPDLISHEKMRSKVTDLTELILTCGESSDEQVMINDAMICISSVVNLDINDSRICSEIVPNLVKIIISEKYGCEKCMDMICNLSERMGSVCWKECVDSFDVVMNMFSRKFVNDYSEIKFTFCKKMTVLVPSCPYGNSSDKTWCDELRKGLSEVFYSKVSLPQLHPSLMLTTAMIEKFGVNWTFGENNKFFLIFAQLTCIEVRMIVEDRNLQQVIEVGPLLVSCFTSLENIIAVLINNVQEIDFIQRQQLYTALTATMNGVLYFLTNESTGIDTLDDLSAMEKQVMFSCVRVIGAWLAEETSALREDVYAILPFIIQITVFDNSSEKDSLNILRFLLPGMCHLTAEDKSRHILIGLKFHEILFDYMLKTWKLFTSTTDDDEYKDSLITTCGIFMNLIVLDVTLVANDKMFDKLLRFVFGALPELENKAQNLVLIGNLSVIGLLLFRYYANKMKYDDNVIDIYLSSCITFLSGAHDIEASDASNSLVVAQEYRGVWTQIEELYFLGIQALSTLLKELPRVGKLILESGWISVILKTLKKIEAGAIDAGTKNVVEYLLCSLVPTEKCVQQILVDEGGSEICVRHEMKELKKLLLK</sequence>
<dbReference type="PANTHER" id="PTHR13109">
    <property type="entry name" value="NEUROCHONDRIN"/>
    <property type="match status" value="1"/>
</dbReference>
<reference evidence="3" key="1">
    <citation type="submission" date="2011-05" db="EMBL/GenBank/DDBJ databases">
        <authorList>
            <person name="Richards S.R."/>
            <person name="Qu J."/>
            <person name="Jiang H."/>
            <person name="Jhangiani S.N."/>
            <person name="Agravi P."/>
            <person name="Goodspeed R."/>
            <person name="Gross S."/>
            <person name="Mandapat C."/>
            <person name="Jackson L."/>
            <person name="Mathew T."/>
            <person name="Pu L."/>
            <person name="Thornton R."/>
            <person name="Saada N."/>
            <person name="Wilczek-Boney K.B."/>
            <person name="Lee S."/>
            <person name="Kovar C."/>
            <person name="Wu Y."/>
            <person name="Scherer S.E."/>
            <person name="Worley K.C."/>
            <person name="Muzny D.M."/>
            <person name="Gibbs R."/>
        </authorList>
    </citation>
    <scope>NUCLEOTIDE SEQUENCE</scope>
    <source>
        <strain evidence="3">Brora</strain>
    </source>
</reference>
<dbReference type="OMA" id="CITREYR"/>
<accession>T1IIF7</accession>
<proteinExistence type="inferred from homology"/>
<dbReference type="InterPro" id="IPR008709">
    <property type="entry name" value="Neurochondrin"/>
</dbReference>
<dbReference type="HOGENOM" id="CLU_012443_0_0_1"/>
<evidence type="ECO:0000313" key="2">
    <source>
        <dbReference type="EnsemblMetazoa" id="SMAR000654-PA"/>
    </source>
</evidence>
<name>T1IIF7_STRMM</name>
<keyword evidence="3" id="KW-1185">Reference proteome</keyword>
<dbReference type="Pfam" id="PF05536">
    <property type="entry name" value="Neurochondrin"/>
    <property type="match status" value="1"/>
</dbReference>
<organism evidence="2 3">
    <name type="scientific">Strigamia maritima</name>
    <name type="common">European centipede</name>
    <name type="synonym">Geophilus maritimus</name>
    <dbReference type="NCBI Taxonomy" id="126957"/>
    <lineage>
        <taxon>Eukaryota</taxon>
        <taxon>Metazoa</taxon>
        <taxon>Ecdysozoa</taxon>
        <taxon>Arthropoda</taxon>
        <taxon>Myriapoda</taxon>
        <taxon>Chilopoda</taxon>
        <taxon>Pleurostigmophora</taxon>
        <taxon>Geophilomorpha</taxon>
        <taxon>Linotaeniidae</taxon>
        <taxon>Strigamia</taxon>
    </lineage>
</organism>
<dbReference type="EnsemblMetazoa" id="SMAR000654-RA">
    <property type="protein sequence ID" value="SMAR000654-PA"/>
    <property type="gene ID" value="SMAR000654"/>
</dbReference>
<reference evidence="2" key="2">
    <citation type="submission" date="2015-02" db="UniProtKB">
        <authorList>
            <consortium name="EnsemblMetazoa"/>
        </authorList>
    </citation>
    <scope>IDENTIFICATION</scope>
</reference>
<dbReference type="PANTHER" id="PTHR13109:SF7">
    <property type="entry name" value="NEUROCHONDRIN"/>
    <property type="match status" value="1"/>
</dbReference>
<dbReference type="Proteomes" id="UP000014500">
    <property type="component" value="Unassembled WGS sequence"/>
</dbReference>
<dbReference type="GO" id="GO:0030425">
    <property type="term" value="C:dendrite"/>
    <property type="evidence" value="ECO:0007669"/>
    <property type="project" value="TreeGrafter"/>
</dbReference>
<dbReference type="GO" id="GO:0048168">
    <property type="term" value="P:regulation of neuronal synaptic plasticity"/>
    <property type="evidence" value="ECO:0007669"/>
    <property type="project" value="TreeGrafter"/>
</dbReference>